<dbReference type="Proteomes" id="UP000000845">
    <property type="component" value="Chromosome"/>
</dbReference>
<evidence type="ECO:0000313" key="3">
    <source>
        <dbReference type="EMBL" id="ACZ09943.1"/>
    </source>
</evidence>
<dbReference type="InterPro" id="IPR002201">
    <property type="entry name" value="Glyco_trans_9"/>
</dbReference>
<evidence type="ECO:0000313" key="4">
    <source>
        <dbReference type="Proteomes" id="UP000000845"/>
    </source>
</evidence>
<reference evidence="4" key="1">
    <citation type="submission" date="2009-09" db="EMBL/GenBank/DDBJ databases">
        <title>The complete chromosome of Sebaldella termitidis ATCC 33386.</title>
        <authorList>
            <consortium name="US DOE Joint Genome Institute (JGI-PGF)"/>
            <person name="Lucas S."/>
            <person name="Copeland A."/>
            <person name="Lapidus A."/>
            <person name="Glavina del Rio T."/>
            <person name="Dalin E."/>
            <person name="Tice H."/>
            <person name="Bruce D."/>
            <person name="Goodwin L."/>
            <person name="Pitluck S."/>
            <person name="Kyrpides N."/>
            <person name="Mavromatis K."/>
            <person name="Ivanova N."/>
            <person name="Mikhailova N."/>
            <person name="Sims D."/>
            <person name="Meincke L."/>
            <person name="Brettin T."/>
            <person name="Detter J.C."/>
            <person name="Han C."/>
            <person name="Larimer F."/>
            <person name="Land M."/>
            <person name="Hauser L."/>
            <person name="Markowitz V."/>
            <person name="Cheng J.F."/>
            <person name="Hugenholtz P."/>
            <person name="Woyke T."/>
            <person name="Wu D."/>
            <person name="Eisen J.A."/>
        </authorList>
    </citation>
    <scope>NUCLEOTIDE SEQUENCE [LARGE SCALE GENOMIC DNA]</scope>
    <source>
        <strain evidence="4">ATCC 33386 / NCTC 11300</strain>
    </source>
</reference>
<gene>
    <name evidence="3" type="ordered locus">Sterm_3101</name>
</gene>
<dbReference type="HOGENOM" id="CLU_851947_0_0_0"/>
<name>D1APA9_SEBTE</name>
<evidence type="ECO:0000256" key="2">
    <source>
        <dbReference type="ARBA" id="ARBA00022679"/>
    </source>
</evidence>
<dbReference type="RefSeq" id="WP_012862525.1">
    <property type="nucleotide sequence ID" value="NC_013517.1"/>
</dbReference>
<dbReference type="PANTHER" id="PTHR30160">
    <property type="entry name" value="TETRAACYLDISACCHARIDE 4'-KINASE-RELATED"/>
    <property type="match status" value="1"/>
</dbReference>
<accession>D1APA9</accession>
<sequence>MTNFLFFFITLYIKPKGDKDKILITEFDGIGDIIVNQKLIDLIIKKHGRENVIFLVRNNTSELIDLLSYKYETYEDECHMKIIKLFKVYKKLCKYNFKELYFLEFHQRYDVNKLKHSDKENKINFLKKFNFDKVYGYKNGMYKSWNKEFHTILIDPEYDQIIDKVYNYASKIESNLKKVDLIPELPIKTSEKNYITVGVGTTDLNRMCSPKKLAEFLEYLIISDKNVKIYLLGHGKRDREYSQKLVEILGKDNLTNYVNKLNLGESTKMIADSKLYIGFDSGLYNISYGLRKKLLVFFWKN</sequence>
<dbReference type="GO" id="GO:0008713">
    <property type="term" value="F:ADP-heptose-lipopolysaccharide heptosyltransferase activity"/>
    <property type="evidence" value="ECO:0007669"/>
    <property type="project" value="TreeGrafter"/>
</dbReference>
<dbReference type="InterPro" id="IPR051199">
    <property type="entry name" value="LPS_LOS_Heptosyltrfase"/>
</dbReference>
<protein>
    <submittedName>
        <fullName evidence="3">ADP-heptose:LPS heptosyltransferase-like protein</fullName>
    </submittedName>
</protein>
<evidence type="ECO:0000256" key="1">
    <source>
        <dbReference type="ARBA" id="ARBA00022676"/>
    </source>
</evidence>
<dbReference type="PANTHER" id="PTHR30160:SF23">
    <property type="match status" value="1"/>
</dbReference>
<keyword evidence="2" id="KW-0808">Transferase</keyword>
<dbReference type="EMBL" id="CP001739">
    <property type="protein sequence ID" value="ACZ09943.1"/>
    <property type="molecule type" value="Genomic_DNA"/>
</dbReference>
<dbReference type="STRING" id="526218.Sterm_3101"/>
<dbReference type="SUPFAM" id="SSF53756">
    <property type="entry name" value="UDP-Glycosyltransferase/glycogen phosphorylase"/>
    <property type="match status" value="1"/>
</dbReference>
<keyword evidence="1" id="KW-0328">Glycosyltransferase</keyword>
<proteinExistence type="predicted"/>
<keyword evidence="4" id="KW-1185">Reference proteome</keyword>
<dbReference type="Gene3D" id="3.40.50.2000">
    <property type="entry name" value="Glycogen Phosphorylase B"/>
    <property type="match status" value="1"/>
</dbReference>
<dbReference type="Pfam" id="PF01075">
    <property type="entry name" value="Glyco_transf_9"/>
    <property type="match status" value="1"/>
</dbReference>
<dbReference type="eggNOG" id="COG0859">
    <property type="taxonomic scope" value="Bacteria"/>
</dbReference>
<dbReference type="KEGG" id="str:Sterm_3101"/>
<dbReference type="AlphaFoldDB" id="D1APA9"/>
<reference evidence="3 4" key="2">
    <citation type="journal article" date="2010" name="Stand. Genomic Sci.">
        <title>Complete genome sequence of Sebaldella termitidis type strain (NCTC 11300).</title>
        <authorList>
            <person name="Harmon-Smith M."/>
            <person name="Celia L."/>
            <person name="Chertkov O."/>
            <person name="Lapidus A."/>
            <person name="Copeland A."/>
            <person name="Glavina Del Rio T."/>
            <person name="Nolan M."/>
            <person name="Lucas S."/>
            <person name="Tice H."/>
            <person name="Cheng J.F."/>
            <person name="Han C."/>
            <person name="Detter J.C."/>
            <person name="Bruce D."/>
            <person name="Goodwin L."/>
            <person name="Pitluck S."/>
            <person name="Pati A."/>
            <person name="Liolios K."/>
            <person name="Ivanova N."/>
            <person name="Mavromatis K."/>
            <person name="Mikhailova N."/>
            <person name="Chen A."/>
            <person name="Palaniappan K."/>
            <person name="Land M."/>
            <person name="Hauser L."/>
            <person name="Chang Y.J."/>
            <person name="Jeffries C.D."/>
            <person name="Brettin T."/>
            <person name="Goker M."/>
            <person name="Beck B."/>
            <person name="Bristow J."/>
            <person name="Eisen J.A."/>
            <person name="Markowitz V."/>
            <person name="Hugenholtz P."/>
            <person name="Kyrpides N.C."/>
            <person name="Klenk H.P."/>
            <person name="Chen F."/>
        </authorList>
    </citation>
    <scope>NUCLEOTIDE SEQUENCE [LARGE SCALE GENOMIC DNA]</scope>
    <source>
        <strain evidence="4">ATCC 33386 / NCTC 11300</strain>
    </source>
</reference>
<dbReference type="GO" id="GO:0005829">
    <property type="term" value="C:cytosol"/>
    <property type="evidence" value="ECO:0007669"/>
    <property type="project" value="TreeGrafter"/>
</dbReference>
<organism evidence="3 4">
    <name type="scientific">Sebaldella termitidis (strain ATCC 33386 / NCTC 11300)</name>
    <dbReference type="NCBI Taxonomy" id="526218"/>
    <lineage>
        <taxon>Bacteria</taxon>
        <taxon>Fusobacteriati</taxon>
        <taxon>Fusobacteriota</taxon>
        <taxon>Fusobacteriia</taxon>
        <taxon>Fusobacteriales</taxon>
        <taxon>Leptotrichiaceae</taxon>
        <taxon>Sebaldella</taxon>
    </lineage>
</organism>
<dbReference type="GO" id="GO:0009244">
    <property type="term" value="P:lipopolysaccharide core region biosynthetic process"/>
    <property type="evidence" value="ECO:0007669"/>
    <property type="project" value="TreeGrafter"/>
</dbReference>